<organism evidence="1 2">
    <name type="scientific">Gimesia panareensis</name>
    <dbReference type="NCBI Taxonomy" id="2527978"/>
    <lineage>
        <taxon>Bacteria</taxon>
        <taxon>Pseudomonadati</taxon>
        <taxon>Planctomycetota</taxon>
        <taxon>Planctomycetia</taxon>
        <taxon>Planctomycetales</taxon>
        <taxon>Planctomycetaceae</taxon>
        <taxon>Gimesia</taxon>
    </lineage>
</organism>
<gene>
    <name evidence="1" type="ORF">Enr10x_14200</name>
</gene>
<keyword evidence="2" id="KW-1185">Reference proteome</keyword>
<dbReference type="Proteomes" id="UP000315647">
    <property type="component" value="Chromosome"/>
</dbReference>
<name>A0A517Q3D8_9PLAN</name>
<dbReference type="EMBL" id="CP037421">
    <property type="protein sequence ID" value="QDT26121.1"/>
    <property type="molecule type" value="Genomic_DNA"/>
</dbReference>
<proteinExistence type="predicted"/>
<reference evidence="1 2" key="1">
    <citation type="submission" date="2019-03" db="EMBL/GenBank/DDBJ databases">
        <title>Deep-cultivation of Planctomycetes and their phenomic and genomic characterization uncovers novel biology.</title>
        <authorList>
            <person name="Wiegand S."/>
            <person name="Jogler M."/>
            <person name="Boedeker C."/>
            <person name="Pinto D."/>
            <person name="Vollmers J."/>
            <person name="Rivas-Marin E."/>
            <person name="Kohn T."/>
            <person name="Peeters S.H."/>
            <person name="Heuer A."/>
            <person name="Rast P."/>
            <person name="Oberbeckmann S."/>
            <person name="Bunk B."/>
            <person name="Jeske O."/>
            <person name="Meyerdierks A."/>
            <person name="Storesund J.E."/>
            <person name="Kallscheuer N."/>
            <person name="Luecker S."/>
            <person name="Lage O.M."/>
            <person name="Pohl T."/>
            <person name="Merkel B.J."/>
            <person name="Hornburger P."/>
            <person name="Mueller R.-W."/>
            <person name="Bruemmer F."/>
            <person name="Labrenz M."/>
            <person name="Spormann A.M."/>
            <person name="Op den Camp H."/>
            <person name="Overmann J."/>
            <person name="Amann R."/>
            <person name="Jetten M.S.M."/>
            <person name="Mascher T."/>
            <person name="Medema M.H."/>
            <person name="Devos D.P."/>
            <person name="Kaster A.-K."/>
            <person name="Ovreas L."/>
            <person name="Rohde M."/>
            <person name="Galperin M.Y."/>
            <person name="Jogler C."/>
        </authorList>
    </citation>
    <scope>NUCLEOTIDE SEQUENCE [LARGE SCALE GENOMIC DNA]</scope>
    <source>
        <strain evidence="1 2">Enr10</strain>
    </source>
</reference>
<accession>A0A517Q3D8</accession>
<protein>
    <submittedName>
        <fullName evidence="1">Uncharacterized protein</fullName>
    </submittedName>
</protein>
<evidence type="ECO:0000313" key="2">
    <source>
        <dbReference type="Proteomes" id="UP000315647"/>
    </source>
</evidence>
<sequence length="67" mass="7335">MGIDQASTRLTDTPRTDAICIRDHIDDRSSCGIDERTSRQKHVIIGENIDLPTIGNHTSANTEVGCI</sequence>
<evidence type="ECO:0000313" key="1">
    <source>
        <dbReference type="EMBL" id="QDT26121.1"/>
    </source>
</evidence>
<dbReference type="AlphaFoldDB" id="A0A517Q3D8"/>